<proteinExistence type="predicted"/>
<sequence>MFGILGGIYVDYKKEIIEMLENIHSEKFMKFLYNMIISFKKQWGY</sequence>
<reference evidence="1" key="1">
    <citation type="journal article" date="2021" name="Proc. Natl. Acad. Sci. U.S.A.">
        <title>A Catalog of Tens of Thousands of Viruses from Human Metagenomes Reveals Hidden Associations with Chronic Diseases.</title>
        <authorList>
            <person name="Tisza M.J."/>
            <person name="Buck C.B."/>
        </authorList>
    </citation>
    <scope>NUCLEOTIDE SEQUENCE</scope>
    <source>
        <strain evidence="1">CtDYl1</strain>
    </source>
</reference>
<organism evidence="1">
    <name type="scientific">virus sp. ctDYl1</name>
    <dbReference type="NCBI Taxonomy" id="2826795"/>
    <lineage>
        <taxon>Viruses</taxon>
    </lineage>
</organism>
<protein>
    <submittedName>
        <fullName evidence="1">Uncharacterized protein</fullName>
    </submittedName>
</protein>
<evidence type="ECO:0000313" key="1">
    <source>
        <dbReference type="EMBL" id="DAE27866.1"/>
    </source>
</evidence>
<dbReference type="EMBL" id="BK015846">
    <property type="protein sequence ID" value="DAE27866.1"/>
    <property type="molecule type" value="Genomic_DNA"/>
</dbReference>
<accession>A0A8S5R9N5</accession>
<name>A0A8S5R9N5_9VIRU</name>